<accession>A0ABW4VRC5</accession>
<evidence type="ECO:0000313" key="7">
    <source>
        <dbReference type="Proteomes" id="UP001597361"/>
    </source>
</evidence>
<dbReference type="EMBL" id="JBHUHR010000039">
    <property type="protein sequence ID" value="MFD2036125.1"/>
    <property type="molecule type" value="Genomic_DNA"/>
</dbReference>
<dbReference type="InterPro" id="IPR013740">
    <property type="entry name" value="Redoxin"/>
</dbReference>
<name>A0ABW4VRC5_9BACT</name>
<dbReference type="InterPro" id="IPR050553">
    <property type="entry name" value="Thioredoxin_ResA/DsbE_sf"/>
</dbReference>
<dbReference type="CDD" id="cd02966">
    <property type="entry name" value="TlpA_like_family"/>
    <property type="match status" value="1"/>
</dbReference>
<protein>
    <submittedName>
        <fullName evidence="6">TlpA family protein disulfide reductase</fullName>
    </submittedName>
</protein>
<comment type="subcellular location">
    <subcellularLocation>
        <location evidence="1">Cell envelope</location>
    </subcellularLocation>
</comment>
<evidence type="ECO:0000259" key="5">
    <source>
        <dbReference type="PROSITE" id="PS51352"/>
    </source>
</evidence>
<dbReference type="InterPro" id="IPR013766">
    <property type="entry name" value="Thioredoxin_domain"/>
</dbReference>
<dbReference type="InterPro" id="IPR036249">
    <property type="entry name" value="Thioredoxin-like_sf"/>
</dbReference>
<evidence type="ECO:0000256" key="1">
    <source>
        <dbReference type="ARBA" id="ARBA00004196"/>
    </source>
</evidence>
<dbReference type="PROSITE" id="PS51352">
    <property type="entry name" value="THIOREDOXIN_2"/>
    <property type="match status" value="1"/>
</dbReference>
<feature type="domain" description="Thioredoxin" evidence="5">
    <location>
        <begin position="331"/>
        <end position="470"/>
    </location>
</feature>
<keyword evidence="7" id="KW-1185">Reference proteome</keyword>
<organism evidence="6 7">
    <name type="scientific">Belliella marina</name>
    <dbReference type="NCBI Taxonomy" id="1644146"/>
    <lineage>
        <taxon>Bacteria</taxon>
        <taxon>Pseudomonadati</taxon>
        <taxon>Bacteroidota</taxon>
        <taxon>Cytophagia</taxon>
        <taxon>Cytophagales</taxon>
        <taxon>Cyclobacteriaceae</taxon>
        <taxon>Belliella</taxon>
    </lineage>
</organism>
<sequence length="470" mass="53839">MKKSINIALILMILGFGCSQKSEPKDPTVIVAGKIENEDSKEVRLYLDQEIATTEMDDEGNFSLSFEGEESAGYMLIAGRNRFELFISPGDSIYVTVDAKEVPDTYKVQGDHEIENQYLFEKSQTNSKSGLNNLMVLMANPKDEYFIKKDSLFALSKVKFEELKRTEGIDAGFVAREDAYYTYEPLIFDSQYPMYHAHLTKVPQDSIDFPTEDIDAKMAKVPLDQKELLNVRSYTSIVDRVVGKLSSELIKNDSSLKASENAYEKARMIAMDSLLKDPSVKDHFLYNSIKSNMEYRGPSHVKDSYDKFMAENQSPKYAKKLNEIKDKWEPISPGKEVPDFSFVNIEGEEVKLSDLKGQLVYIDIWATWCGPCIAEHPHWDKMKEEYKDKKVAFLTVSIDDNKEPWEKMVKAKNMEGLQWFAENAWKSDLAQHFMVNAIPRFLLLDEEGKVIDPSADRPSGKIRETLEKYL</sequence>
<dbReference type="PROSITE" id="PS51257">
    <property type="entry name" value="PROKAR_LIPOPROTEIN"/>
    <property type="match status" value="1"/>
</dbReference>
<evidence type="ECO:0000256" key="4">
    <source>
        <dbReference type="ARBA" id="ARBA00023284"/>
    </source>
</evidence>
<evidence type="ECO:0000256" key="2">
    <source>
        <dbReference type="ARBA" id="ARBA00022748"/>
    </source>
</evidence>
<gene>
    <name evidence="6" type="ORF">ACFSKL_15085</name>
</gene>
<dbReference type="PANTHER" id="PTHR42852:SF6">
    <property type="entry name" value="THIOL:DISULFIDE INTERCHANGE PROTEIN DSBE"/>
    <property type="match status" value="1"/>
</dbReference>
<keyword evidence="4" id="KW-0676">Redox-active center</keyword>
<proteinExistence type="predicted"/>
<evidence type="ECO:0000256" key="3">
    <source>
        <dbReference type="ARBA" id="ARBA00023157"/>
    </source>
</evidence>
<dbReference type="PANTHER" id="PTHR42852">
    <property type="entry name" value="THIOL:DISULFIDE INTERCHANGE PROTEIN DSBE"/>
    <property type="match status" value="1"/>
</dbReference>
<dbReference type="Gene3D" id="3.40.30.10">
    <property type="entry name" value="Glutaredoxin"/>
    <property type="match status" value="1"/>
</dbReference>
<dbReference type="RefSeq" id="WP_376887148.1">
    <property type="nucleotide sequence ID" value="NZ_JBHUHR010000039.1"/>
</dbReference>
<comment type="caution">
    <text evidence="6">The sequence shown here is derived from an EMBL/GenBank/DDBJ whole genome shotgun (WGS) entry which is preliminary data.</text>
</comment>
<keyword evidence="3" id="KW-1015">Disulfide bond</keyword>
<keyword evidence="2" id="KW-0201">Cytochrome c-type biogenesis</keyword>
<dbReference type="SUPFAM" id="SSF52833">
    <property type="entry name" value="Thioredoxin-like"/>
    <property type="match status" value="1"/>
</dbReference>
<dbReference type="Proteomes" id="UP001597361">
    <property type="component" value="Unassembled WGS sequence"/>
</dbReference>
<dbReference type="Pfam" id="PF08534">
    <property type="entry name" value="Redoxin"/>
    <property type="match status" value="1"/>
</dbReference>
<reference evidence="7" key="1">
    <citation type="journal article" date="2019" name="Int. J. Syst. Evol. Microbiol.">
        <title>The Global Catalogue of Microorganisms (GCM) 10K type strain sequencing project: providing services to taxonomists for standard genome sequencing and annotation.</title>
        <authorList>
            <consortium name="The Broad Institute Genomics Platform"/>
            <consortium name="The Broad Institute Genome Sequencing Center for Infectious Disease"/>
            <person name="Wu L."/>
            <person name="Ma J."/>
        </authorList>
    </citation>
    <scope>NUCLEOTIDE SEQUENCE [LARGE SCALE GENOMIC DNA]</scope>
    <source>
        <strain evidence="7">CGMCC 1.15180</strain>
    </source>
</reference>
<evidence type="ECO:0000313" key="6">
    <source>
        <dbReference type="EMBL" id="MFD2036125.1"/>
    </source>
</evidence>